<dbReference type="AlphaFoldDB" id="A0A1E8CK02"/>
<dbReference type="EMBL" id="MASR01000001">
    <property type="protein sequence ID" value="OFE12632.1"/>
    <property type="molecule type" value="Genomic_DNA"/>
</dbReference>
<protein>
    <recommendedName>
        <fullName evidence="4">Aminopeptidase</fullName>
    </recommendedName>
</protein>
<organism evidence="2 3">
    <name type="scientific">Pseudohongiella acticola</name>
    <dbReference type="NCBI Taxonomy" id="1524254"/>
    <lineage>
        <taxon>Bacteria</taxon>
        <taxon>Pseudomonadati</taxon>
        <taxon>Pseudomonadota</taxon>
        <taxon>Gammaproteobacteria</taxon>
        <taxon>Pseudomonadales</taxon>
        <taxon>Pseudohongiellaceae</taxon>
        <taxon>Pseudohongiella</taxon>
    </lineage>
</organism>
<keyword evidence="3" id="KW-1185">Reference proteome</keyword>
<comment type="caution">
    <text evidence="2">The sequence shown here is derived from an EMBL/GenBank/DDBJ whole genome shotgun (WGS) entry which is preliminary data.</text>
</comment>
<gene>
    <name evidence="2" type="ORF">PHACT_05330</name>
</gene>
<reference evidence="3" key="1">
    <citation type="submission" date="2016-07" db="EMBL/GenBank/DDBJ databases">
        <authorList>
            <person name="Florea S."/>
            <person name="Webb J.S."/>
            <person name="Jaromczyk J."/>
            <person name="Schardl C.L."/>
        </authorList>
    </citation>
    <scope>NUCLEOTIDE SEQUENCE [LARGE SCALE GENOMIC DNA]</scope>
    <source>
        <strain evidence="3">KCTC 42131</strain>
    </source>
</reference>
<dbReference type="Proteomes" id="UP000175669">
    <property type="component" value="Unassembled WGS sequence"/>
</dbReference>
<dbReference type="STRING" id="1524254.PHACT_05330"/>
<dbReference type="PIRSF" id="PIRSF029285">
    <property type="entry name" value="Aminopept"/>
    <property type="match status" value="1"/>
</dbReference>
<accession>A0A1E8CK02</accession>
<keyword evidence="1" id="KW-0732">Signal</keyword>
<evidence type="ECO:0000256" key="1">
    <source>
        <dbReference type="SAM" id="SignalP"/>
    </source>
</evidence>
<evidence type="ECO:0000313" key="2">
    <source>
        <dbReference type="EMBL" id="OFE12632.1"/>
    </source>
</evidence>
<feature type="signal peptide" evidence="1">
    <location>
        <begin position="1"/>
        <end position="25"/>
    </location>
</feature>
<evidence type="ECO:0008006" key="4">
    <source>
        <dbReference type="Google" id="ProtNLM"/>
    </source>
</evidence>
<dbReference type="PROSITE" id="PS51257">
    <property type="entry name" value="PROKAR_LIPOPROTEIN"/>
    <property type="match status" value="1"/>
</dbReference>
<feature type="chain" id="PRO_5009212105" description="Aminopeptidase" evidence="1">
    <location>
        <begin position="26"/>
        <end position="415"/>
    </location>
</feature>
<evidence type="ECO:0000313" key="3">
    <source>
        <dbReference type="Proteomes" id="UP000175669"/>
    </source>
</evidence>
<proteinExistence type="predicted"/>
<name>A0A1E8CK02_9GAMM</name>
<dbReference type="Pfam" id="PF10023">
    <property type="entry name" value="Aminopep"/>
    <property type="match status" value="1"/>
</dbReference>
<sequence length="415" mass="46494">MPGKMRNLLIAALVLAAVSACDSVAYYTQAVTGQVSLLWQRQPIEELLSDPSLDPVLRQKLEVVRQATDYAEQSLELSANGSYQSYVELERRHLVWDVFAAPPFSTQPVSWCFPIAGCVDYRGYFSEDAAMAYASNLQARGMDVFVGGVDAYSTLGWFNDPVPSTVIQRPDHQLVALIFHELAHQKLYLPGDTAFNESFASFVSQEGLRRWLDLQQQPELFVQSVQDLLEQQRFIDFVLDYRRRFTALFASHVSEEDMIVQKQALQEQMRQDWREQTESGNDRYRAWFRGPLNNAQLSTVGSYYTWVPAFSALFDSSGQDFEEFYRAVAELAALPPEPRQGRLQSLMPAEPVFSPAVSSISISPDPAVDRVLFPGSAPARGKTVSSDQFQQLCGTAPVRLPGDLHVRRACPASGS</sequence>
<dbReference type="InterPro" id="IPR014553">
    <property type="entry name" value="Aminopept"/>
</dbReference>
<dbReference type="OrthoDB" id="357991at2"/>